<dbReference type="GO" id="GO:0015288">
    <property type="term" value="F:porin activity"/>
    <property type="evidence" value="ECO:0007669"/>
    <property type="project" value="TreeGrafter"/>
</dbReference>
<dbReference type="GO" id="GO:0009279">
    <property type="term" value="C:cell outer membrane"/>
    <property type="evidence" value="ECO:0007669"/>
    <property type="project" value="UniProtKB-SubCell"/>
</dbReference>
<evidence type="ECO:0000256" key="2">
    <source>
        <dbReference type="ARBA" id="ARBA00007613"/>
    </source>
</evidence>
<dbReference type="Pfam" id="PF02321">
    <property type="entry name" value="OEP"/>
    <property type="match status" value="2"/>
</dbReference>
<accession>A0A974NUC9</accession>
<evidence type="ECO:0000256" key="3">
    <source>
        <dbReference type="ARBA" id="ARBA00022448"/>
    </source>
</evidence>
<keyword evidence="9" id="KW-0732">Signal</keyword>
<dbReference type="GO" id="GO:0015562">
    <property type="term" value="F:efflux transmembrane transporter activity"/>
    <property type="evidence" value="ECO:0007669"/>
    <property type="project" value="InterPro"/>
</dbReference>
<keyword evidence="6" id="KW-0472">Membrane</keyword>
<dbReference type="NCBIfam" id="TIGR01844">
    <property type="entry name" value="type_I_sec_TolC"/>
    <property type="match status" value="1"/>
</dbReference>
<dbReference type="AlphaFoldDB" id="A0A974NUC9"/>
<dbReference type="RefSeq" id="WP_202092978.1">
    <property type="nucleotide sequence ID" value="NZ_CP061035.1"/>
</dbReference>
<comment type="subcellular location">
    <subcellularLocation>
        <location evidence="1">Cell outer membrane</location>
    </subcellularLocation>
</comment>
<dbReference type="InterPro" id="IPR003423">
    <property type="entry name" value="OMP_efflux"/>
</dbReference>
<dbReference type="SUPFAM" id="SSF56954">
    <property type="entry name" value="Outer membrane efflux proteins (OEP)"/>
    <property type="match status" value="1"/>
</dbReference>
<dbReference type="PANTHER" id="PTHR30026">
    <property type="entry name" value="OUTER MEMBRANE PROTEIN TOLC"/>
    <property type="match status" value="1"/>
</dbReference>
<evidence type="ECO:0000256" key="6">
    <source>
        <dbReference type="ARBA" id="ARBA00023136"/>
    </source>
</evidence>
<keyword evidence="5" id="KW-0812">Transmembrane</keyword>
<sequence length="528" mass="56406">MRKILHRLATVALSSGTMAIATPGAASGETLADAIVDAYRNNPVLQAQRAELRALDETVIEAMSPYRLGAQLDGNINYNERRQRGLSTSGFTIFEQRSIGTAVTVNQLLSSGGRVAAQVSAAEADVLSGRERLRDVENSTMFEVINAYVSVRRDQQLVAIQARAVDNYDRQVKQNRSRAKEGDLASTDVAQAEAQLLLISAALAQARANLEQSRSRFAAAVGRNPGMLDPEPDLPNVPTTSGEAQRVAAAESPVLWQAKLAEKASGYRIAAARAERRPTITAQGSFGYVNPQGFETRDLGTNMGGGVSFSLPLLTRGVVGSRVRAAIARQQSAEFQIEDARRTLAAGILNAWNQTVTAQEQLRVGTAATTVAEAALGGVKRGFAEGFRSNFEVIDSEQRLLSAQILTVNARYGLYLGQATMLAFIGRLQADTLVTGSIAYRPETNLVVQRRGQFGPFVPVVRLLDRLPPYEGKGRPAPVIPQASSPQIVTPSPAGPSGPPDGPLADSLPLSTETVEPIATNTNQPGRK</sequence>
<evidence type="ECO:0000256" key="5">
    <source>
        <dbReference type="ARBA" id="ARBA00022692"/>
    </source>
</evidence>
<evidence type="ECO:0000256" key="8">
    <source>
        <dbReference type="SAM" id="MobiDB-lite"/>
    </source>
</evidence>
<feature type="compositionally biased region" description="Pro residues" evidence="8">
    <location>
        <begin position="493"/>
        <end position="502"/>
    </location>
</feature>
<keyword evidence="7" id="KW-0998">Cell outer membrane</keyword>
<evidence type="ECO:0000256" key="9">
    <source>
        <dbReference type="SAM" id="SignalP"/>
    </source>
</evidence>
<dbReference type="InterPro" id="IPR010130">
    <property type="entry name" value="T1SS_OMP_TolC"/>
</dbReference>
<reference evidence="11" key="1">
    <citation type="submission" date="2020-09" db="EMBL/GenBank/DDBJ databases">
        <title>Sphingomonas sp., a new species isolated from pork steak.</title>
        <authorList>
            <person name="Heidler von Heilborn D."/>
        </authorList>
    </citation>
    <scope>NUCLEOTIDE SEQUENCE [LARGE SCALE GENOMIC DNA]</scope>
</reference>
<dbReference type="PANTHER" id="PTHR30026:SF22">
    <property type="entry name" value="OUTER MEMBRANE EFFLUX PROTEIN"/>
    <property type="match status" value="1"/>
</dbReference>
<feature type="region of interest" description="Disordered" evidence="8">
    <location>
        <begin position="473"/>
        <end position="528"/>
    </location>
</feature>
<evidence type="ECO:0000256" key="7">
    <source>
        <dbReference type="ARBA" id="ARBA00023237"/>
    </source>
</evidence>
<evidence type="ECO:0000313" key="10">
    <source>
        <dbReference type="EMBL" id="QQV76958.1"/>
    </source>
</evidence>
<dbReference type="Gene3D" id="1.20.1600.10">
    <property type="entry name" value="Outer membrane efflux proteins (OEP)"/>
    <property type="match status" value="1"/>
</dbReference>
<dbReference type="KEGG" id="sari:H5J25_16535"/>
<dbReference type="Proteomes" id="UP000595894">
    <property type="component" value="Chromosome"/>
</dbReference>
<dbReference type="InterPro" id="IPR051906">
    <property type="entry name" value="TolC-like"/>
</dbReference>
<feature type="chain" id="PRO_5037538786" evidence="9">
    <location>
        <begin position="22"/>
        <end position="528"/>
    </location>
</feature>
<gene>
    <name evidence="10" type="ORF">H5J25_16535</name>
</gene>
<keyword evidence="4" id="KW-1134">Transmembrane beta strand</keyword>
<keyword evidence="11" id="KW-1185">Reference proteome</keyword>
<evidence type="ECO:0000313" key="11">
    <source>
        <dbReference type="Proteomes" id="UP000595894"/>
    </source>
</evidence>
<proteinExistence type="inferred from homology"/>
<dbReference type="GO" id="GO:1990281">
    <property type="term" value="C:efflux pump complex"/>
    <property type="evidence" value="ECO:0007669"/>
    <property type="project" value="TreeGrafter"/>
</dbReference>
<comment type="similarity">
    <text evidence="2">Belongs to the outer membrane factor (OMF) (TC 1.B.17) family.</text>
</comment>
<evidence type="ECO:0000256" key="4">
    <source>
        <dbReference type="ARBA" id="ARBA00022452"/>
    </source>
</evidence>
<protein>
    <submittedName>
        <fullName evidence="10">TolC family outer membrane protein</fullName>
    </submittedName>
</protein>
<name>A0A974NUC9_9SPHN</name>
<dbReference type="EMBL" id="CP061035">
    <property type="protein sequence ID" value="QQV76958.1"/>
    <property type="molecule type" value="Genomic_DNA"/>
</dbReference>
<feature type="compositionally biased region" description="Polar residues" evidence="8">
    <location>
        <begin position="509"/>
        <end position="528"/>
    </location>
</feature>
<feature type="signal peptide" evidence="9">
    <location>
        <begin position="1"/>
        <end position="21"/>
    </location>
</feature>
<organism evidence="10 11">
    <name type="scientific">Sphingomonas aliaeris</name>
    <dbReference type="NCBI Taxonomy" id="2759526"/>
    <lineage>
        <taxon>Bacteria</taxon>
        <taxon>Pseudomonadati</taxon>
        <taxon>Pseudomonadota</taxon>
        <taxon>Alphaproteobacteria</taxon>
        <taxon>Sphingomonadales</taxon>
        <taxon>Sphingomonadaceae</taxon>
        <taxon>Sphingomonas</taxon>
    </lineage>
</organism>
<keyword evidence="3" id="KW-0813">Transport</keyword>
<evidence type="ECO:0000256" key="1">
    <source>
        <dbReference type="ARBA" id="ARBA00004442"/>
    </source>
</evidence>